<dbReference type="SUPFAM" id="SSF51126">
    <property type="entry name" value="Pectin lyase-like"/>
    <property type="match status" value="1"/>
</dbReference>
<keyword evidence="3" id="KW-1185">Reference proteome</keyword>
<evidence type="ECO:0000256" key="1">
    <source>
        <dbReference type="SAM" id="SignalP"/>
    </source>
</evidence>
<dbReference type="InterPro" id="IPR011050">
    <property type="entry name" value="Pectin_lyase_fold/virulence"/>
</dbReference>
<reference evidence="2 3" key="1">
    <citation type="submission" date="2019-10" db="EMBL/GenBank/DDBJ databases">
        <title>Georgenia wutianyii sp. nov. and Georgenia yuyongxinii sp. nov. isolated from plateau pika (Ochotona curzoniae) in the Qinghai-Tibet plateau of China.</title>
        <authorList>
            <person name="Tian Z."/>
        </authorList>
    </citation>
    <scope>NUCLEOTIDE SEQUENCE [LARGE SCALE GENOMIC DNA]</scope>
    <source>
        <strain evidence="2 3">JCM 19765</strain>
    </source>
</reference>
<evidence type="ECO:0000313" key="3">
    <source>
        <dbReference type="Proteomes" id="UP000437709"/>
    </source>
</evidence>
<dbReference type="Gene3D" id="2.160.20.10">
    <property type="entry name" value="Single-stranded right-handed beta-helix, Pectin lyase-like"/>
    <property type="match status" value="1"/>
</dbReference>
<proteinExistence type="predicted"/>
<sequence>MISRRLGSIAIGLALLGGTGANALLAPSAEADATTSRTYESLKNGSFEADAGWSSFAQGAGTEAAVSDLRASHGQRSLRIVDSSSSSAVGWASNAIRVDPGKQYTATALSYVASGHAPLLYLKFYDSAGRELDSTATSASTQRGEWRAFPAVSAWAPDGATHAQVVIYSLSNRTGTFFVDAVDLAPGANASLTANQYFHVQNDGSATPWGWYELDDARQAGSVVPDPTDAANGVLAIRPHVSTGDEWSGAVGTRFSASEAARYSLSMKALRQRGTPVMHAALRYYDRHGEVIGTDRSGIDVVPGRWQESSLTSLAPSGTVEAELIIGCTGTVRCDTLVDDVTVTPHWDTTFYAAPSALGSADGSTPESAADYRDDAFWQEVDAALETGTARVVLTDGQYDVATDDDALHLRGIGSDDHRLLVSGESRFGVVLTQRADLTTYVVQVRDVVNLTVENIHLTADGTYVTPSAFLITEDPTAGERTEGIIVRGISLTDMPGVKYSGVGVAGTVPSGPGVVDVVVDDGLFARGGSGAGYHHVYATRGATTVRVSESVLQDSAGTYVKLRDNVGDWVIEDNIFVSSGTWINNVQFIQWALYNTTEPGNEFFSPGPYRIAGNVFEAQEGWCAPQCRVMTLTARGYNPVDHDGVEWDHLLDPVKREILMDESEGNIETRRAVVRQNFNLALDDAHGISVTDNEYRNIDTLMTLWNTSDYGAPSQGGNGVYDLSNLFATYRDGL</sequence>
<gene>
    <name evidence="2" type="ORF">GB881_05300</name>
</gene>
<name>A0A6N7EMK7_9MICO</name>
<protein>
    <recommendedName>
        <fullName evidence="4">CBM-cenC domain-containing protein</fullName>
    </recommendedName>
</protein>
<dbReference type="Gene3D" id="2.60.120.260">
    <property type="entry name" value="Galactose-binding domain-like"/>
    <property type="match status" value="2"/>
</dbReference>
<evidence type="ECO:0000313" key="2">
    <source>
        <dbReference type="EMBL" id="MPV36474.1"/>
    </source>
</evidence>
<dbReference type="EMBL" id="WHPC01000012">
    <property type="protein sequence ID" value="MPV36474.1"/>
    <property type="molecule type" value="Genomic_DNA"/>
</dbReference>
<comment type="caution">
    <text evidence="2">The sequence shown here is derived from an EMBL/GenBank/DDBJ whole genome shotgun (WGS) entry which is preliminary data.</text>
</comment>
<feature type="chain" id="PRO_5038668973" description="CBM-cenC domain-containing protein" evidence="1">
    <location>
        <begin position="24"/>
        <end position="735"/>
    </location>
</feature>
<feature type="signal peptide" evidence="1">
    <location>
        <begin position="1"/>
        <end position="23"/>
    </location>
</feature>
<organism evidence="2 3">
    <name type="scientific">Georgenia subflava</name>
    <dbReference type="NCBI Taxonomy" id="1622177"/>
    <lineage>
        <taxon>Bacteria</taxon>
        <taxon>Bacillati</taxon>
        <taxon>Actinomycetota</taxon>
        <taxon>Actinomycetes</taxon>
        <taxon>Micrococcales</taxon>
        <taxon>Bogoriellaceae</taxon>
        <taxon>Georgenia</taxon>
    </lineage>
</organism>
<dbReference type="Proteomes" id="UP000437709">
    <property type="component" value="Unassembled WGS sequence"/>
</dbReference>
<dbReference type="RefSeq" id="WP_152193328.1">
    <property type="nucleotide sequence ID" value="NZ_VUKD01000001.1"/>
</dbReference>
<accession>A0A6N7EMK7</accession>
<dbReference type="InterPro" id="IPR012334">
    <property type="entry name" value="Pectin_lyas_fold"/>
</dbReference>
<dbReference type="SUPFAM" id="SSF49785">
    <property type="entry name" value="Galactose-binding domain-like"/>
    <property type="match status" value="1"/>
</dbReference>
<evidence type="ECO:0008006" key="4">
    <source>
        <dbReference type="Google" id="ProtNLM"/>
    </source>
</evidence>
<dbReference type="AlphaFoldDB" id="A0A6N7EMK7"/>
<dbReference type="InterPro" id="IPR008979">
    <property type="entry name" value="Galactose-bd-like_sf"/>
</dbReference>
<keyword evidence="1" id="KW-0732">Signal</keyword>